<feature type="domain" description="RRM" evidence="1">
    <location>
        <begin position="29"/>
        <end position="102"/>
    </location>
</feature>
<dbReference type="EMBL" id="JAEVFJ010000002">
    <property type="protein sequence ID" value="KAH8107105.1"/>
    <property type="molecule type" value="Genomic_DNA"/>
</dbReference>
<dbReference type="InterPro" id="IPR012677">
    <property type="entry name" value="Nucleotide-bd_a/b_plait_sf"/>
</dbReference>
<dbReference type="Pfam" id="PF00076">
    <property type="entry name" value="RRM_1"/>
    <property type="match status" value="1"/>
</dbReference>
<comment type="caution">
    <text evidence="2">The sequence shown here is derived from an EMBL/GenBank/DDBJ whole genome shotgun (WGS) entry which is preliminary data.</text>
</comment>
<dbReference type="SMART" id="SM00360">
    <property type="entry name" value="RRM"/>
    <property type="match status" value="1"/>
</dbReference>
<dbReference type="Gene3D" id="3.30.70.330">
    <property type="match status" value="1"/>
</dbReference>
<evidence type="ECO:0000313" key="2">
    <source>
        <dbReference type="EMBL" id="KAH8107105.1"/>
    </source>
</evidence>
<dbReference type="GO" id="GO:0003723">
    <property type="term" value="F:RNA binding"/>
    <property type="evidence" value="ECO:0007669"/>
    <property type="project" value="InterPro"/>
</dbReference>
<dbReference type="SUPFAM" id="SSF54928">
    <property type="entry name" value="RNA-binding domain, RBD"/>
    <property type="match status" value="1"/>
</dbReference>
<dbReference type="InterPro" id="IPR035979">
    <property type="entry name" value="RBD_domain_sf"/>
</dbReference>
<dbReference type="AlphaFoldDB" id="A0A8K0UYK1"/>
<keyword evidence="3" id="KW-1185">Reference proteome</keyword>
<dbReference type="InterPro" id="IPR000504">
    <property type="entry name" value="RRM_dom"/>
</dbReference>
<gene>
    <name evidence="2" type="ORF">BXZ70DRAFT_1074760</name>
</gene>
<dbReference type="Proteomes" id="UP000813824">
    <property type="component" value="Unassembled WGS sequence"/>
</dbReference>
<name>A0A8K0UYK1_9AGAR</name>
<dbReference type="OrthoDB" id="5541797at2759"/>
<protein>
    <recommendedName>
        <fullName evidence="1">RRM domain-containing protein</fullName>
    </recommendedName>
</protein>
<organism evidence="2 3">
    <name type="scientific">Cristinia sonorae</name>
    <dbReference type="NCBI Taxonomy" id="1940300"/>
    <lineage>
        <taxon>Eukaryota</taxon>
        <taxon>Fungi</taxon>
        <taxon>Dikarya</taxon>
        <taxon>Basidiomycota</taxon>
        <taxon>Agaricomycotina</taxon>
        <taxon>Agaricomycetes</taxon>
        <taxon>Agaricomycetidae</taxon>
        <taxon>Agaricales</taxon>
        <taxon>Pleurotineae</taxon>
        <taxon>Stephanosporaceae</taxon>
        <taxon>Cristinia</taxon>
    </lineage>
</organism>
<dbReference type="CDD" id="cd00590">
    <property type="entry name" value="RRM_SF"/>
    <property type="match status" value="1"/>
</dbReference>
<evidence type="ECO:0000259" key="1">
    <source>
        <dbReference type="SMART" id="SM00360"/>
    </source>
</evidence>
<proteinExistence type="predicted"/>
<accession>A0A8K0UYK1</accession>
<evidence type="ECO:0000313" key="3">
    <source>
        <dbReference type="Proteomes" id="UP000813824"/>
    </source>
</evidence>
<sequence>MSKSVTKILGGVWRRYDSYTSAQLGDTTHLKVTGLSRTATPNDLRRLCVKSGLENIAAVSINYNRFLPTREGFISFTHPNFLRNAIKVLSHATVGGYTINVEPSPPPEEAWRLRGYRGRTEAAERGVLGGNGPGAGLGRAGRNVLITGLPHWVTPQSLQQHLSEYELASKTDTEEQVIVKVEAEKSNLPAYIVRLANVSAAHRLVRQLHMTPYTKDPKHTKWQVKARVIV</sequence>
<reference evidence="2" key="1">
    <citation type="journal article" date="2021" name="New Phytol.">
        <title>Evolutionary innovations through gain and loss of genes in the ectomycorrhizal Boletales.</title>
        <authorList>
            <person name="Wu G."/>
            <person name="Miyauchi S."/>
            <person name="Morin E."/>
            <person name="Kuo A."/>
            <person name="Drula E."/>
            <person name="Varga T."/>
            <person name="Kohler A."/>
            <person name="Feng B."/>
            <person name="Cao Y."/>
            <person name="Lipzen A."/>
            <person name="Daum C."/>
            <person name="Hundley H."/>
            <person name="Pangilinan J."/>
            <person name="Johnson J."/>
            <person name="Barry K."/>
            <person name="LaButti K."/>
            <person name="Ng V."/>
            <person name="Ahrendt S."/>
            <person name="Min B."/>
            <person name="Choi I.G."/>
            <person name="Park H."/>
            <person name="Plett J.M."/>
            <person name="Magnuson J."/>
            <person name="Spatafora J.W."/>
            <person name="Nagy L.G."/>
            <person name="Henrissat B."/>
            <person name="Grigoriev I.V."/>
            <person name="Yang Z.L."/>
            <person name="Xu J."/>
            <person name="Martin F.M."/>
        </authorList>
    </citation>
    <scope>NUCLEOTIDE SEQUENCE</scope>
    <source>
        <strain evidence="2">KKN 215</strain>
    </source>
</reference>